<name>A0A255DKR4_9MYCO</name>
<dbReference type="Pfam" id="PF14525">
    <property type="entry name" value="AraC_binding_2"/>
    <property type="match status" value="1"/>
</dbReference>
<dbReference type="PRINTS" id="PR00032">
    <property type="entry name" value="HTHARAC"/>
</dbReference>
<evidence type="ECO:0000313" key="6">
    <source>
        <dbReference type="Proteomes" id="UP000216063"/>
    </source>
</evidence>
<organism evidence="5 6">
    <name type="scientific">Mycolicibacterium sphagni</name>
    <dbReference type="NCBI Taxonomy" id="1786"/>
    <lineage>
        <taxon>Bacteria</taxon>
        <taxon>Bacillati</taxon>
        <taxon>Actinomycetota</taxon>
        <taxon>Actinomycetes</taxon>
        <taxon>Mycobacteriales</taxon>
        <taxon>Mycobacteriaceae</taxon>
        <taxon>Mycolicibacterium</taxon>
    </lineage>
</organism>
<dbReference type="Pfam" id="PF12833">
    <property type="entry name" value="HTH_18"/>
    <property type="match status" value="1"/>
</dbReference>
<keyword evidence="2" id="KW-0238">DNA-binding</keyword>
<dbReference type="PROSITE" id="PS01124">
    <property type="entry name" value="HTH_ARAC_FAMILY_2"/>
    <property type="match status" value="1"/>
</dbReference>
<sequence>MAVVLDTDELPEADRADAVMSAMNESFVATYVPPENPAATVSARMEVWDFGSTSIFRSAMSGQRLIRTAKRTRSHPSSTLSLAVQQIGESVFDQAGEQRILDTGSLLVHDDNSPYEYSWTGLGACTCLFVRLDDLGLPADLIRDAGTRLRASPIYNLMVDHVLGMTRNADALSADPAAAALGVVSIELARALVASAAHDTRHRRDAMAATLLTQIRAYVGKHLANPGLTPAIIAAAHHISVRHLYKLCAGADFSLHDWITTQRLEGARNELAGLESRHRSIAMVAQRWGFSNPTHFSRRFRDAYGITPRDWRRLAGRDDVAEDSSSKA</sequence>
<dbReference type="InterPro" id="IPR018060">
    <property type="entry name" value="HTH_AraC"/>
</dbReference>
<feature type="domain" description="HTH araC/xylS-type" evidence="4">
    <location>
        <begin position="213"/>
        <end position="314"/>
    </location>
</feature>
<dbReference type="PROSITE" id="PS00041">
    <property type="entry name" value="HTH_ARAC_FAMILY_1"/>
    <property type="match status" value="1"/>
</dbReference>
<reference evidence="5 6" key="1">
    <citation type="submission" date="2017-07" db="EMBL/GenBank/DDBJ databases">
        <title>The new phylogeny of genus Mycobacterium.</title>
        <authorList>
            <person name="Tortoli E."/>
            <person name="Trovato A."/>
            <person name="Cirillo D.M."/>
        </authorList>
    </citation>
    <scope>NUCLEOTIDE SEQUENCE [LARGE SCALE GENOMIC DNA]</scope>
    <source>
        <strain evidence="5 6">ATCC 33027</strain>
    </source>
</reference>
<dbReference type="InterPro" id="IPR050204">
    <property type="entry name" value="AraC_XylS_family_regulators"/>
</dbReference>
<dbReference type="SUPFAM" id="SSF46689">
    <property type="entry name" value="Homeodomain-like"/>
    <property type="match status" value="1"/>
</dbReference>
<proteinExistence type="predicted"/>
<dbReference type="Proteomes" id="UP000216063">
    <property type="component" value="Unassembled WGS sequence"/>
</dbReference>
<keyword evidence="1" id="KW-0805">Transcription regulation</keyword>
<dbReference type="Gene3D" id="1.10.10.60">
    <property type="entry name" value="Homeodomain-like"/>
    <property type="match status" value="1"/>
</dbReference>
<evidence type="ECO:0000256" key="3">
    <source>
        <dbReference type="ARBA" id="ARBA00023163"/>
    </source>
</evidence>
<dbReference type="RefSeq" id="WP_094479862.1">
    <property type="nucleotide sequence ID" value="NZ_NOZR01000008.1"/>
</dbReference>
<dbReference type="InterPro" id="IPR020449">
    <property type="entry name" value="Tscrpt_reg_AraC-type_HTH"/>
</dbReference>
<keyword evidence="3" id="KW-0804">Transcription</keyword>
<dbReference type="SMART" id="SM00342">
    <property type="entry name" value="HTH_ARAC"/>
    <property type="match status" value="1"/>
</dbReference>
<evidence type="ECO:0000313" key="5">
    <source>
        <dbReference type="EMBL" id="OYN79680.1"/>
    </source>
</evidence>
<dbReference type="InterPro" id="IPR009057">
    <property type="entry name" value="Homeodomain-like_sf"/>
</dbReference>
<evidence type="ECO:0000256" key="1">
    <source>
        <dbReference type="ARBA" id="ARBA00023015"/>
    </source>
</evidence>
<dbReference type="PANTHER" id="PTHR46796">
    <property type="entry name" value="HTH-TYPE TRANSCRIPTIONAL ACTIVATOR RHAS-RELATED"/>
    <property type="match status" value="1"/>
</dbReference>
<accession>A0A255DKR4</accession>
<dbReference type="InterPro" id="IPR018062">
    <property type="entry name" value="HTH_AraC-typ_CS"/>
</dbReference>
<keyword evidence="6" id="KW-1185">Reference proteome</keyword>
<dbReference type="OrthoDB" id="9799345at2"/>
<evidence type="ECO:0000259" key="4">
    <source>
        <dbReference type="PROSITE" id="PS01124"/>
    </source>
</evidence>
<evidence type="ECO:0000256" key="2">
    <source>
        <dbReference type="ARBA" id="ARBA00023125"/>
    </source>
</evidence>
<dbReference type="GO" id="GO:0003700">
    <property type="term" value="F:DNA-binding transcription factor activity"/>
    <property type="evidence" value="ECO:0007669"/>
    <property type="project" value="InterPro"/>
</dbReference>
<comment type="caution">
    <text evidence="5">The sequence shown here is derived from an EMBL/GenBank/DDBJ whole genome shotgun (WGS) entry which is preliminary data.</text>
</comment>
<dbReference type="AlphaFoldDB" id="A0A255DKR4"/>
<dbReference type="PANTHER" id="PTHR46796:SF6">
    <property type="entry name" value="ARAC SUBFAMILY"/>
    <property type="match status" value="1"/>
</dbReference>
<dbReference type="EMBL" id="NOZR01000008">
    <property type="protein sequence ID" value="OYN79680.1"/>
    <property type="molecule type" value="Genomic_DNA"/>
</dbReference>
<dbReference type="InterPro" id="IPR035418">
    <property type="entry name" value="AraC-bd_2"/>
</dbReference>
<dbReference type="GO" id="GO:0043565">
    <property type="term" value="F:sequence-specific DNA binding"/>
    <property type="evidence" value="ECO:0007669"/>
    <property type="project" value="InterPro"/>
</dbReference>
<gene>
    <name evidence="5" type="ORF">CG716_11970</name>
</gene>
<protein>
    <submittedName>
        <fullName evidence="5">AraC family transcriptional regulator</fullName>
    </submittedName>
</protein>